<gene>
    <name evidence="2" type="ORF">HJG63_009408</name>
</gene>
<dbReference type="AlphaFoldDB" id="A0A7J8C2M3"/>
<accession>A0A7J8C2M3</accession>
<evidence type="ECO:0000256" key="1">
    <source>
        <dbReference type="SAM" id="MobiDB-lite"/>
    </source>
</evidence>
<evidence type="ECO:0000313" key="2">
    <source>
        <dbReference type="EMBL" id="KAF6405098.1"/>
    </source>
</evidence>
<comment type="caution">
    <text evidence="2">The sequence shown here is derived from an EMBL/GenBank/DDBJ whole genome shotgun (WGS) entry which is preliminary data.</text>
</comment>
<dbReference type="Proteomes" id="UP000593571">
    <property type="component" value="Unassembled WGS sequence"/>
</dbReference>
<name>A0A7J8C2M3_ROUAE</name>
<feature type="compositionally biased region" description="Basic and acidic residues" evidence="1">
    <location>
        <begin position="24"/>
        <end position="35"/>
    </location>
</feature>
<reference evidence="2 3" key="1">
    <citation type="journal article" date="2020" name="Nature">
        <title>Six reference-quality genomes reveal evolution of bat adaptations.</title>
        <authorList>
            <person name="Jebb D."/>
            <person name="Huang Z."/>
            <person name="Pippel M."/>
            <person name="Hughes G.M."/>
            <person name="Lavrichenko K."/>
            <person name="Devanna P."/>
            <person name="Winkler S."/>
            <person name="Jermiin L.S."/>
            <person name="Skirmuntt E.C."/>
            <person name="Katzourakis A."/>
            <person name="Burkitt-Gray L."/>
            <person name="Ray D.A."/>
            <person name="Sullivan K.A.M."/>
            <person name="Roscito J.G."/>
            <person name="Kirilenko B.M."/>
            <person name="Davalos L.M."/>
            <person name="Corthals A.P."/>
            <person name="Power M.L."/>
            <person name="Jones G."/>
            <person name="Ransome R.D."/>
            <person name="Dechmann D.K.N."/>
            <person name="Locatelli A.G."/>
            <person name="Puechmaille S.J."/>
            <person name="Fedrigo O."/>
            <person name="Jarvis E.D."/>
            <person name="Hiller M."/>
            <person name="Vernes S.C."/>
            <person name="Myers E.W."/>
            <person name="Teeling E.C."/>
        </authorList>
    </citation>
    <scope>NUCLEOTIDE SEQUENCE [LARGE SCALE GENOMIC DNA]</scope>
    <source>
        <strain evidence="2">MRouAeg1</strain>
        <tissue evidence="2">Muscle</tissue>
    </source>
</reference>
<feature type="region of interest" description="Disordered" evidence="1">
    <location>
        <begin position="14"/>
        <end position="59"/>
    </location>
</feature>
<evidence type="ECO:0000313" key="3">
    <source>
        <dbReference type="Proteomes" id="UP000593571"/>
    </source>
</evidence>
<proteinExistence type="predicted"/>
<organism evidence="2 3">
    <name type="scientific">Rousettus aegyptiacus</name>
    <name type="common">Egyptian fruit bat</name>
    <name type="synonym">Pteropus aegyptiacus</name>
    <dbReference type="NCBI Taxonomy" id="9407"/>
    <lineage>
        <taxon>Eukaryota</taxon>
        <taxon>Metazoa</taxon>
        <taxon>Chordata</taxon>
        <taxon>Craniata</taxon>
        <taxon>Vertebrata</taxon>
        <taxon>Euteleostomi</taxon>
        <taxon>Mammalia</taxon>
        <taxon>Eutheria</taxon>
        <taxon>Laurasiatheria</taxon>
        <taxon>Chiroptera</taxon>
        <taxon>Yinpterochiroptera</taxon>
        <taxon>Pteropodoidea</taxon>
        <taxon>Pteropodidae</taxon>
        <taxon>Rousettinae</taxon>
        <taxon>Rousettus</taxon>
    </lineage>
</organism>
<protein>
    <submittedName>
        <fullName evidence="2">Uncharacterized protein</fullName>
    </submittedName>
</protein>
<keyword evidence="3" id="KW-1185">Reference proteome</keyword>
<dbReference type="EMBL" id="JACASE010000015">
    <property type="protein sequence ID" value="KAF6405098.1"/>
    <property type="molecule type" value="Genomic_DNA"/>
</dbReference>
<sequence>MQYPSTPLVLFPAKPLSALPFPRQEGRRRPPREPGRQQLPQEAQPGDPPRRRPLAIKGRWAGDSRQRLFPAPNPRLWELRRGAVRRERLGGEETQPLSLARVRGAIGCRLRKSGRKRNSWRGKCFRGGCLTA</sequence>